<gene>
    <name evidence="1" type="ORF">FHS65_001415</name>
</gene>
<comment type="caution">
    <text evidence="1">The sequence shown here is derived from an EMBL/GenBank/DDBJ whole genome shotgun (WGS) entry which is preliminary data.</text>
</comment>
<evidence type="ECO:0000313" key="2">
    <source>
        <dbReference type="Proteomes" id="UP000548978"/>
    </source>
</evidence>
<dbReference type="RefSeq" id="WP_164461976.1">
    <property type="nucleotide sequence ID" value="NZ_JACIJB010000004.1"/>
</dbReference>
<dbReference type="EMBL" id="JACIJB010000004">
    <property type="protein sequence ID" value="MBB5660669.1"/>
    <property type="molecule type" value="Genomic_DNA"/>
</dbReference>
<dbReference type="Proteomes" id="UP000548978">
    <property type="component" value="Unassembled WGS sequence"/>
</dbReference>
<evidence type="ECO:0000313" key="1">
    <source>
        <dbReference type="EMBL" id="MBB5660669.1"/>
    </source>
</evidence>
<sequence>MPHPRTARPAADPEDDCSPEELAELRAELQSRLDHLRRMRAEGARERGDLT</sequence>
<keyword evidence="2" id="KW-1185">Reference proteome</keyword>
<reference evidence="1 2" key="1">
    <citation type="submission" date="2020-08" db="EMBL/GenBank/DDBJ databases">
        <title>Genomic Encyclopedia of Type Strains, Phase IV (KMG-IV): sequencing the most valuable type-strain genomes for metagenomic binning, comparative biology and taxonomic classification.</title>
        <authorList>
            <person name="Goeker M."/>
        </authorList>
    </citation>
    <scope>NUCLEOTIDE SEQUENCE [LARGE SCALE GENOMIC DNA]</scope>
    <source>
        <strain evidence="1 2">DSM 24448</strain>
    </source>
</reference>
<name>A0A7W9E865_9CAUL</name>
<protein>
    <submittedName>
        <fullName evidence="1">Uncharacterized protein</fullName>
    </submittedName>
</protein>
<organism evidence="1 2">
    <name type="scientific">Brevundimonas halotolerans</name>
    <dbReference type="NCBI Taxonomy" id="69670"/>
    <lineage>
        <taxon>Bacteria</taxon>
        <taxon>Pseudomonadati</taxon>
        <taxon>Pseudomonadota</taxon>
        <taxon>Alphaproteobacteria</taxon>
        <taxon>Caulobacterales</taxon>
        <taxon>Caulobacteraceae</taxon>
        <taxon>Brevundimonas</taxon>
    </lineage>
</organism>
<accession>A0A7W9E865</accession>
<proteinExistence type="predicted"/>
<dbReference type="AlphaFoldDB" id="A0A7W9E865"/>